<feature type="transmembrane region" description="Helical" evidence="1">
    <location>
        <begin position="74"/>
        <end position="98"/>
    </location>
</feature>
<evidence type="ECO:0000313" key="3">
    <source>
        <dbReference type="Proteomes" id="UP000254764"/>
    </source>
</evidence>
<organism evidence="2 3">
    <name type="scientific">Ciceribacter selenitireducens ATCC BAA-1503</name>
    <dbReference type="NCBI Taxonomy" id="1336235"/>
    <lineage>
        <taxon>Bacteria</taxon>
        <taxon>Pseudomonadati</taxon>
        <taxon>Pseudomonadota</taxon>
        <taxon>Alphaproteobacteria</taxon>
        <taxon>Hyphomicrobiales</taxon>
        <taxon>Rhizobiaceae</taxon>
        <taxon>Ciceribacter</taxon>
    </lineage>
</organism>
<dbReference type="EMBL" id="UEYP01000006">
    <property type="protein sequence ID" value="SSC67992.1"/>
    <property type="molecule type" value="Genomic_DNA"/>
</dbReference>
<name>A0A376AJK2_9HYPH</name>
<reference evidence="3" key="1">
    <citation type="submission" date="2018-07" db="EMBL/GenBank/DDBJ databases">
        <authorList>
            <person name="Peiro R."/>
            <person name="Begona"/>
            <person name="Cbmso G."/>
            <person name="Lopez M."/>
            <person name="Gonzalez S."/>
        </authorList>
    </citation>
    <scope>NUCLEOTIDE SEQUENCE [LARGE SCALE GENOMIC DNA]</scope>
</reference>
<dbReference type="InterPro" id="IPR046089">
    <property type="entry name" value="DUF6107"/>
</dbReference>
<keyword evidence="1" id="KW-0472">Membrane</keyword>
<evidence type="ECO:0000313" key="2">
    <source>
        <dbReference type="EMBL" id="SSC67992.1"/>
    </source>
</evidence>
<feature type="transmembrane region" description="Helical" evidence="1">
    <location>
        <begin position="12"/>
        <end position="30"/>
    </location>
</feature>
<dbReference type="Proteomes" id="UP000254764">
    <property type="component" value="Unassembled WGS sequence"/>
</dbReference>
<sequence>MTDFSHDGGVWSARVIGAVAGSAISLVYLLPKGRREAAVRFLTGVTCGMIFGGPAGLWIVRKLDVAAGLSPPEIMLAGATAASLSAWWGLGLLVRLFARYGQRPGG</sequence>
<dbReference type="RefSeq" id="WP_115670549.1">
    <property type="nucleotide sequence ID" value="NZ_UEYP01000006.1"/>
</dbReference>
<protein>
    <submittedName>
        <fullName evidence="2">Uncharacterized protein</fullName>
    </submittedName>
</protein>
<keyword evidence="1" id="KW-1133">Transmembrane helix</keyword>
<evidence type="ECO:0000256" key="1">
    <source>
        <dbReference type="SAM" id="Phobius"/>
    </source>
</evidence>
<gene>
    <name evidence="2" type="ORF">RHIZ70_3700</name>
</gene>
<keyword evidence="3" id="KW-1185">Reference proteome</keyword>
<accession>A0A376AJK2</accession>
<keyword evidence="1" id="KW-0812">Transmembrane</keyword>
<feature type="transmembrane region" description="Helical" evidence="1">
    <location>
        <begin position="37"/>
        <end position="59"/>
    </location>
</feature>
<dbReference type="Pfam" id="PF19602">
    <property type="entry name" value="DUF6107"/>
    <property type="match status" value="1"/>
</dbReference>
<proteinExistence type="predicted"/>
<dbReference type="AlphaFoldDB" id="A0A376AJK2"/>
<dbReference type="OrthoDB" id="7906947at2"/>